<reference evidence="1" key="2">
    <citation type="submission" date="2015-03" db="EMBL/GenBank/DDBJ databases">
        <authorList>
            <person name="Welte C."/>
            <person name="de Graaf R."/>
            <person name="van den Bosch T.J.M."/>
            <person name="Op den Camp H."/>
            <person name="van Dam N."/>
            <person name="Jetten M."/>
        </authorList>
    </citation>
    <scope>NUCLEOTIDE SEQUENCE</scope>
    <source>
        <plasmid evidence="1">Drgb1</plasmid>
    </source>
</reference>
<name>A0A0K0MPM5_PECCA</name>
<proteinExistence type="predicted"/>
<dbReference type="Gene3D" id="3.30.420.10">
    <property type="entry name" value="Ribonuclease H-like superfamily/Ribonuclease H"/>
    <property type="match status" value="1"/>
</dbReference>
<organism evidence="1">
    <name type="scientific">Pectobacterium carotovorum</name>
    <name type="common">Erwinia carotovora</name>
    <dbReference type="NCBI Taxonomy" id="554"/>
    <lineage>
        <taxon>Bacteria</taxon>
        <taxon>Pseudomonadati</taxon>
        <taxon>Pseudomonadota</taxon>
        <taxon>Gammaproteobacteria</taxon>
        <taxon>Enterobacterales</taxon>
        <taxon>Pectobacteriaceae</taxon>
        <taxon>Pectobacterium</taxon>
    </lineage>
</organism>
<dbReference type="EMBL" id="KP942676">
    <property type="protein sequence ID" value="AKG47543.1"/>
    <property type="molecule type" value="Genomic_DNA"/>
</dbReference>
<gene>
    <name evidence="1" type="ORF">pA_00103</name>
</gene>
<geneLocation type="plasmid" evidence="1">
    <name>Drgb1</name>
</geneLocation>
<dbReference type="AlphaFoldDB" id="A0A0K0MPM5"/>
<sequence length="190" mass="21129">MSNIIKIVGLDPSLSNFGIVFGELDITTGKILKIEKMELAQTEAGSKKTVRVNSDDLRRASEIWKKAKPIIDQAQLVFCELPVGSQSSRAQTSYGICIGILACVDKPLIQVTPIEIKQHVANKKTTTKEEIIDWAYSRHPEAPWLKRKEKGVEKLVNKNEHLADAIAAIYTGIQTDQYRQISTVIASLIN</sequence>
<keyword evidence="1" id="KW-0614">Plasmid</keyword>
<protein>
    <submittedName>
        <fullName evidence="1">Uncharacterized protein</fullName>
    </submittedName>
</protein>
<reference evidence="1" key="1">
    <citation type="journal article" date="2015" name="Environ. Microbiol.">
        <title>Plasmids from the gut microbiome of cabbage root fly larvae encode SaxA that catalyses the conversion of the plant toxin 2-phenylethyl isothiocyanate.</title>
        <authorList>
            <person name="Welte C.U."/>
            <person name="de Graaf R.M."/>
            <person name="van den Bosch T.J."/>
            <person name="Op den Camp H.J."/>
            <person name="van Dam N.M."/>
            <person name="Jetten M.S."/>
        </authorList>
    </citation>
    <scope>NUCLEOTIDE SEQUENCE</scope>
    <source>
        <plasmid evidence="1">Drgb1</plasmid>
    </source>
</reference>
<evidence type="ECO:0000313" key="1">
    <source>
        <dbReference type="EMBL" id="AKG47543.1"/>
    </source>
</evidence>
<accession>A0A0K0MPM5</accession>
<dbReference type="GO" id="GO:0003676">
    <property type="term" value="F:nucleic acid binding"/>
    <property type="evidence" value="ECO:0007669"/>
    <property type="project" value="InterPro"/>
</dbReference>
<dbReference type="RefSeq" id="WP_181374699.1">
    <property type="nucleotide sequence ID" value="NZ_KP942676.1"/>
</dbReference>
<dbReference type="InterPro" id="IPR036397">
    <property type="entry name" value="RNaseH_sf"/>
</dbReference>